<evidence type="ECO:0000256" key="1">
    <source>
        <dbReference type="ARBA" id="ARBA00022491"/>
    </source>
</evidence>
<keyword evidence="7" id="KW-1185">Reference proteome</keyword>
<dbReference type="InterPro" id="IPR002571">
    <property type="entry name" value="HrcA"/>
</dbReference>
<organism evidence="6 7">
    <name type="scientific">Geodia barretti</name>
    <name type="common">Barrett's horny sponge</name>
    <dbReference type="NCBI Taxonomy" id="519541"/>
    <lineage>
        <taxon>Eukaryota</taxon>
        <taxon>Metazoa</taxon>
        <taxon>Porifera</taxon>
        <taxon>Demospongiae</taxon>
        <taxon>Heteroscleromorpha</taxon>
        <taxon>Tetractinellida</taxon>
        <taxon>Astrophorina</taxon>
        <taxon>Geodiidae</taxon>
        <taxon>Geodia</taxon>
    </lineage>
</organism>
<feature type="domain" description="Heat-inducible transcription repressor HrcA C-terminal" evidence="5">
    <location>
        <begin position="106"/>
        <end position="323"/>
    </location>
</feature>
<dbReference type="Gene3D" id="3.30.390.60">
    <property type="entry name" value="Heat-inducible transcription repressor hrca homolog, domain 3"/>
    <property type="match status" value="1"/>
</dbReference>
<dbReference type="AlphaFoldDB" id="A0AA35W305"/>
<dbReference type="PIRSF" id="PIRSF005485">
    <property type="entry name" value="HrcA"/>
    <property type="match status" value="1"/>
</dbReference>
<proteinExistence type="inferred from homology"/>
<accession>A0AA35W305</accession>
<dbReference type="InterPro" id="IPR029016">
    <property type="entry name" value="GAF-like_dom_sf"/>
</dbReference>
<dbReference type="InterPro" id="IPR036390">
    <property type="entry name" value="WH_DNA-bd_sf"/>
</dbReference>
<keyword evidence="4" id="KW-0804">Transcription</keyword>
<dbReference type="Gene3D" id="1.10.10.10">
    <property type="entry name" value="Winged helix-like DNA-binding domain superfamily/Winged helix DNA-binding domain"/>
    <property type="match status" value="1"/>
</dbReference>
<dbReference type="Proteomes" id="UP001174909">
    <property type="component" value="Unassembled WGS sequence"/>
</dbReference>
<dbReference type="NCBIfam" id="TIGR00331">
    <property type="entry name" value="hrcA"/>
    <property type="match status" value="1"/>
</dbReference>
<evidence type="ECO:0000256" key="4">
    <source>
        <dbReference type="ARBA" id="ARBA00023163"/>
    </source>
</evidence>
<evidence type="ECO:0000259" key="5">
    <source>
        <dbReference type="Pfam" id="PF01628"/>
    </source>
</evidence>
<keyword evidence="2" id="KW-0805">Transcription regulation</keyword>
<dbReference type="PANTHER" id="PTHR34824:SF1">
    <property type="entry name" value="HEAT-INDUCIBLE TRANSCRIPTION REPRESSOR HRCA"/>
    <property type="match status" value="1"/>
</dbReference>
<sequence>MPLPERRSTILTFIVDDYISSALPVSSNAVANSAGFNVSSATIRNEVGALVEEGYLLRPHSSSGAVPAEMGYRHFVGGLDLTSPPPEGLVTMLQRQIDVAPDDIDAWVRIAASVIADLIGALAFITAPRVKMPDVKQIELLRLQDMLVMLVLVLQEARVYRRVIELDQNVNDSQLEQARNKVTAEVSGKGVRELVARKDREDIEDDLERQVWHATIDALMHADSVPGERYMSGFGHFMSDPESAAQPAKGALAMSALENDDAFTELISGVTYRNQPIVSIGTDNIRPELCDYSVIMCGYGGEVDARGVVGLISPMRTAYGTSIPTVTFAAETLDAMVNRG</sequence>
<dbReference type="InterPro" id="IPR021153">
    <property type="entry name" value="HrcA_C"/>
</dbReference>
<keyword evidence="3" id="KW-0346">Stress response</keyword>
<dbReference type="SUPFAM" id="SSF46785">
    <property type="entry name" value="Winged helix' DNA-binding domain"/>
    <property type="match status" value="1"/>
</dbReference>
<comment type="caution">
    <text evidence="6">The sequence shown here is derived from an EMBL/GenBank/DDBJ whole genome shotgun (WGS) entry which is preliminary data.</text>
</comment>
<dbReference type="InterPro" id="IPR036388">
    <property type="entry name" value="WH-like_DNA-bd_sf"/>
</dbReference>
<dbReference type="GO" id="GO:0045892">
    <property type="term" value="P:negative regulation of DNA-templated transcription"/>
    <property type="evidence" value="ECO:0007669"/>
    <property type="project" value="TreeGrafter"/>
</dbReference>
<dbReference type="GO" id="GO:0003677">
    <property type="term" value="F:DNA binding"/>
    <property type="evidence" value="ECO:0007669"/>
    <property type="project" value="InterPro"/>
</dbReference>
<keyword evidence="1" id="KW-0678">Repressor</keyword>
<evidence type="ECO:0000256" key="3">
    <source>
        <dbReference type="ARBA" id="ARBA00023016"/>
    </source>
</evidence>
<dbReference type="EMBL" id="CASHTH010000353">
    <property type="protein sequence ID" value="CAI7998692.1"/>
    <property type="molecule type" value="Genomic_DNA"/>
</dbReference>
<dbReference type="InterPro" id="IPR023120">
    <property type="entry name" value="WHTH_transcript_rep_HrcA_IDD"/>
</dbReference>
<reference evidence="6" key="1">
    <citation type="submission" date="2023-03" db="EMBL/GenBank/DDBJ databases">
        <authorList>
            <person name="Steffen K."/>
            <person name="Cardenas P."/>
        </authorList>
    </citation>
    <scope>NUCLEOTIDE SEQUENCE</scope>
</reference>
<gene>
    <name evidence="6" type="ORF">GBAR_LOCUS2503</name>
</gene>
<dbReference type="PANTHER" id="PTHR34824">
    <property type="entry name" value="HEAT-INDUCIBLE TRANSCRIPTION REPRESSOR HRCA"/>
    <property type="match status" value="1"/>
</dbReference>
<dbReference type="HAMAP" id="MF_00081">
    <property type="entry name" value="HrcA"/>
    <property type="match status" value="1"/>
</dbReference>
<evidence type="ECO:0000313" key="7">
    <source>
        <dbReference type="Proteomes" id="UP001174909"/>
    </source>
</evidence>
<dbReference type="SUPFAM" id="SSF55781">
    <property type="entry name" value="GAF domain-like"/>
    <property type="match status" value="1"/>
</dbReference>
<dbReference type="Gene3D" id="3.30.450.40">
    <property type="match status" value="1"/>
</dbReference>
<name>A0AA35W305_GEOBA</name>
<dbReference type="Pfam" id="PF01628">
    <property type="entry name" value="HrcA"/>
    <property type="match status" value="1"/>
</dbReference>
<evidence type="ECO:0000313" key="6">
    <source>
        <dbReference type="EMBL" id="CAI7998692.1"/>
    </source>
</evidence>
<protein>
    <submittedName>
        <fullName evidence="6">Heat-inducible transcription repressor HrcA</fullName>
    </submittedName>
</protein>
<evidence type="ECO:0000256" key="2">
    <source>
        <dbReference type="ARBA" id="ARBA00023015"/>
    </source>
</evidence>